<reference evidence="7 8" key="1">
    <citation type="journal article" date="2018" name="Mol. Plant">
        <title>The genome of Artemisia annua provides insight into the evolution of Asteraceae family and artemisinin biosynthesis.</title>
        <authorList>
            <person name="Shen Q."/>
            <person name="Zhang L."/>
            <person name="Liao Z."/>
            <person name="Wang S."/>
            <person name="Yan T."/>
            <person name="Shi P."/>
            <person name="Liu M."/>
            <person name="Fu X."/>
            <person name="Pan Q."/>
            <person name="Wang Y."/>
            <person name="Lv Z."/>
            <person name="Lu X."/>
            <person name="Zhang F."/>
            <person name="Jiang W."/>
            <person name="Ma Y."/>
            <person name="Chen M."/>
            <person name="Hao X."/>
            <person name="Li L."/>
            <person name="Tang Y."/>
            <person name="Lv G."/>
            <person name="Zhou Y."/>
            <person name="Sun X."/>
            <person name="Brodelius P.E."/>
            <person name="Rose J.K.C."/>
            <person name="Tang K."/>
        </authorList>
    </citation>
    <scope>NUCLEOTIDE SEQUENCE [LARGE SCALE GENOMIC DNA]</scope>
    <source>
        <strain evidence="8">cv. Huhao1</strain>
        <tissue evidence="7">Leaf</tissue>
    </source>
</reference>
<dbReference type="PANTHER" id="PTHR23056">
    <property type="entry name" value="CALCINEURIN B"/>
    <property type="match status" value="1"/>
</dbReference>
<evidence type="ECO:0000256" key="4">
    <source>
        <dbReference type="RuleBase" id="RU369080"/>
    </source>
</evidence>
<keyword evidence="4 5" id="KW-0472">Membrane</keyword>
<dbReference type="InterPro" id="IPR002048">
    <property type="entry name" value="EF_hand_dom"/>
</dbReference>
<comment type="similarity">
    <text evidence="3 4">Belongs to the calcineurin regulatory subunit family.</text>
</comment>
<keyword evidence="5" id="KW-1133">Transmembrane helix</keyword>
<evidence type="ECO:0000259" key="6">
    <source>
        <dbReference type="PROSITE" id="PS50222"/>
    </source>
</evidence>
<comment type="function">
    <text evidence="4">Acts as a calcium sensor. CBL proteins interact with CIPK serine-threonine protein kinases. Binding of a CBL protein to the regulatory NAF domain of a CIPK protein lead to the activation of the kinase in a calcium-dependent manner.</text>
</comment>
<dbReference type="GO" id="GO:0019900">
    <property type="term" value="F:kinase binding"/>
    <property type="evidence" value="ECO:0007669"/>
    <property type="project" value="UniProtKB-UniRule"/>
</dbReference>
<comment type="caution">
    <text evidence="7">The sequence shown here is derived from an EMBL/GenBank/DDBJ whole genome shotgun (WGS) entry which is preliminary data.</text>
</comment>
<organism evidence="7 8">
    <name type="scientific">Artemisia annua</name>
    <name type="common">Sweet wormwood</name>
    <dbReference type="NCBI Taxonomy" id="35608"/>
    <lineage>
        <taxon>Eukaryota</taxon>
        <taxon>Viridiplantae</taxon>
        <taxon>Streptophyta</taxon>
        <taxon>Embryophyta</taxon>
        <taxon>Tracheophyta</taxon>
        <taxon>Spermatophyta</taxon>
        <taxon>Magnoliopsida</taxon>
        <taxon>eudicotyledons</taxon>
        <taxon>Gunneridae</taxon>
        <taxon>Pentapetalae</taxon>
        <taxon>asterids</taxon>
        <taxon>campanulids</taxon>
        <taxon>Asterales</taxon>
        <taxon>Asteraceae</taxon>
        <taxon>Asteroideae</taxon>
        <taxon>Anthemideae</taxon>
        <taxon>Artemisiinae</taxon>
        <taxon>Artemisia</taxon>
    </lineage>
</organism>
<evidence type="ECO:0000313" key="8">
    <source>
        <dbReference type="Proteomes" id="UP000245207"/>
    </source>
</evidence>
<dbReference type="Gene3D" id="1.10.238.10">
    <property type="entry name" value="EF-hand"/>
    <property type="match status" value="1"/>
</dbReference>
<dbReference type="AlphaFoldDB" id="A0A2U1MHV0"/>
<dbReference type="STRING" id="35608.A0A2U1MHV0"/>
<dbReference type="PROSITE" id="PS00018">
    <property type="entry name" value="EF_HAND_1"/>
    <property type="match status" value="1"/>
</dbReference>
<dbReference type="GO" id="GO:0019722">
    <property type="term" value="P:calcium-mediated signaling"/>
    <property type="evidence" value="ECO:0007669"/>
    <property type="project" value="UniProtKB-UniRule"/>
</dbReference>
<sequence length="71" mass="8090">MNLSDDCLDVIIDKTFADADADGDDKICKEEWKEFALRYPGLLKNMTLPYLVYVTLFCLMSYGGWAYPAVL</sequence>
<keyword evidence="8" id="KW-1185">Reference proteome</keyword>
<evidence type="ECO:0000256" key="3">
    <source>
        <dbReference type="ARBA" id="ARBA00023774"/>
    </source>
</evidence>
<feature type="domain" description="EF-hand" evidence="6">
    <location>
        <begin position="7"/>
        <end position="42"/>
    </location>
</feature>
<accession>A0A2U1MHV0</accession>
<evidence type="ECO:0000256" key="5">
    <source>
        <dbReference type="SAM" id="Phobius"/>
    </source>
</evidence>
<keyword evidence="5" id="KW-0812">Transmembrane</keyword>
<dbReference type="GO" id="GO:0005509">
    <property type="term" value="F:calcium ion binding"/>
    <property type="evidence" value="ECO:0007669"/>
    <property type="project" value="UniProtKB-UniRule"/>
</dbReference>
<dbReference type="Proteomes" id="UP000245207">
    <property type="component" value="Unassembled WGS sequence"/>
</dbReference>
<dbReference type="OrthoDB" id="1426608at2759"/>
<feature type="transmembrane region" description="Helical" evidence="5">
    <location>
        <begin position="50"/>
        <end position="70"/>
    </location>
</feature>
<dbReference type="InterPro" id="IPR018247">
    <property type="entry name" value="EF_Hand_1_Ca_BS"/>
</dbReference>
<keyword evidence="1 4" id="KW-0677">Repeat</keyword>
<evidence type="ECO:0000256" key="2">
    <source>
        <dbReference type="ARBA" id="ARBA00022837"/>
    </source>
</evidence>
<keyword evidence="2 4" id="KW-0106">Calcium</keyword>
<evidence type="ECO:0000313" key="7">
    <source>
        <dbReference type="EMBL" id="PWA60796.1"/>
    </source>
</evidence>
<dbReference type="SUPFAM" id="SSF47473">
    <property type="entry name" value="EF-hand"/>
    <property type="match status" value="1"/>
</dbReference>
<dbReference type="PANTHER" id="PTHR23056:SF26">
    <property type="entry name" value="CALCINEURIN B-LIKE PROTEIN 10"/>
    <property type="match status" value="1"/>
</dbReference>
<keyword evidence="4" id="KW-0479">Metal-binding</keyword>
<dbReference type="InterPro" id="IPR045198">
    <property type="entry name" value="CNBL1-10"/>
</dbReference>
<protein>
    <recommendedName>
        <fullName evidence="4">Calcineurin B-like protein</fullName>
    </recommendedName>
</protein>
<dbReference type="InterPro" id="IPR011992">
    <property type="entry name" value="EF-hand-dom_pair"/>
</dbReference>
<comment type="subcellular location">
    <subcellularLocation>
        <location evidence="4">Membrane</location>
    </subcellularLocation>
</comment>
<evidence type="ECO:0000256" key="1">
    <source>
        <dbReference type="ARBA" id="ARBA00022737"/>
    </source>
</evidence>
<comment type="subunit">
    <text evidence="4">Homodimer. Interacts with CIPK.</text>
</comment>
<gene>
    <name evidence="7" type="ORF">CTI12_AA380070</name>
</gene>
<dbReference type="EMBL" id="PKPP01005258">
    <property type="protein sequence ID" value="PWA60796.1"/>
    <property type="molecule type" value="Genomic_DNA"/>
</dbReference>
<dbReference type="GO" id="GO:0016020">
    <property type="term" value="C:membrane"/>
    <property type="evidence" value="ECO:0007669"/>
    <property type="project" value="UniProtKB-SubCell"/>
</dbReference>
<dbReference type="PROSITE" id="PS50222">
    <property type="entry name" value="EF_HAND_2"/>
    <property type="match status" value="1"/>
</dbReference>
<proteinExistence type="inferred from homology"/>
<name>A0A2U1MHV0_ARTAN</name>